<dbReference type="AlphaFoldDB" id="A0A7T8K0D3"/>
<feature type="non-terminal residue" evidence="1">
    <location>
        <position position="77"/>
    </location>
</feature>
<dbReference type="EMBL" id="CP045900">
    <property type="protein sequence ID" value="QQP41847.1"/>
    <property type="molecule type" value="Genomic_DNA"/>
</dbReference>
<sequence>MTASQYTRFRLQVRDPTRYFNQVLRLDKLTQQYMCDGFARQESGRMNYVRHHHKKSGLRSTAVPTTLYTMKRDVKLS</sequence>
<evidence type="ECO:0000313" key="1">
    <source>
        <dbReference type="EMBL" id="QQP41847.1"/>
    </source>
</evidence>
<accession>A0A7T8K0D3</accession>
<organism evidence="1 2">
    <name type="scientific">Caligus rogercresseyi</name>
    <name type="common">Sea louse</name>
    <dbReference type="NCBI Taxonomy" id="217165"/>
    <lineage>
        <taxon>Eukaryota</taxon>
        <taxon>Metazoa</taxon>
        <taxon>Ecdysozoa</taxon>
        <taxon>Arthropoda</taxon>
        <taxon>Crustacea</taxon>
        <taxon>Multicrustacea</taxon>
        <taxon>Hexanauplia</taxon>
        <taxon>Copepoda</taxon>
        <taxon>Siphonostomatoida</taxon>
        <taxon>Caligidae</taxon>
        <taxon>Caligus</taxon>
    </lineage>
</organism>
<dbReference type="Proteomes" id="UP000595437">
    <property type="component" value="Chromosome 11"/>
</dbReference>
<gene>
    <name evidence="1" type="ORF">FKW44_016326</name>
</gene>
<protein>
    <submittedName>
        <fullName evidence="1">Uncharacterized protein</fullName>
    </submittedName>
</protein>
<proteinExistence type="predicted"/>
<reference evidence="2" key="1">
    <citation type="submission" date="2021-01" db="EMBL/GenBank/DDBJ databases">
        <title>Caligus Genome Assembly.</title>
        <authorList>
            <person name="Gallardo-Escarate C."/>
        </authorList>
    </citation>
    <scope>NUCLEOTIDE SEQUENCE [LARGE SCALE GENOMIC DNA]</scope>
</reference>
<evidence type="ECO:0000313" key="2">
    <source>
        <dbReference type="Proteomes" id="UP000595437"/>
    </source>
</evidence>
<name>A0A7T8K0D3_CALRO</name>
<keyword evidence="2" id="KW-1185">Reference proteome</keyword>